<reference evidence="2 3" key="1">
    <citation type="journal article" date="2013" name="BMC Genomics">
        <title>Comparative genomics of parasitic silkworm microsporidia reveal an association between genome expansion and host adaptation.</title>
        <authorList>
            <person name="Pan G."/>
            <person name="Xu J."/>
            <person name="Li T."/>
            <person name="Xia Q."/>
            <person name="Liu S.L."/>
            <person name="Zhang G."/>
            <person name="Li S."/>
            <person name="Li C."/>
            <person name="Liu H."/>
            <person name="Yang L."/>
            <person name="Liu T."/>
            <person name="Zhang X."/>
            <person name="Wu Z."/>
            <person name="Fan W."/>
            <person name="Dang X."/>
            <person name="Xiang H."/>
            <person name="Tao M."/>
            <person name="Li Y."/>
            <person name="Hu J."/>
            <person name="Li Z."/>
            <person name="Lin L."/>
            <person name="Luo J."/>
            <person name="Geng L."/>
            <person name="Wang L."/>
            <person name="Long M."/>
            <person name="Wan Y."/>
            <person name="He N."/>
            <person name="Zhang Z."/>
            <person name="Lu C."/>
            <person name="Keeling P.J."/>
            <person name="Wang J."/>
            <person name="Xiang Z."/>
            <person name="Zhou Z."/>
        </authorList>
    </citation>
    <scope>NUCLEOTIDE SEQUENCE [LARGE SCALE GENOMIC DNA]</scope>
    <source>
        <strain evidence="3">CQ1 / CVCC 102059</strain>
    </source>
</reference>
<gene>
    <name evidence="2" type="ORF">NBO_7g0043</name>
</gene>
<dbReference type="Proteomes" id="UP000016927">
    <property type="component" value="Unassembled WGS sequence"/>
</dbReference>
<proteinExistence type="predicted"/>
<keyword evidence="1" id="KW-0812">Transmembrane</keyword>
<dbReference type="HOGENOM" id="CLU_758864_0_0_1"/>
<evidence type="ECO:0000313" key="2">
    <source>
        <dbReference type="EMBL" id="EOB15225.1"/>
    </source>
</evidence>
<keyword evidence="1" id="KW-0472">Membrane</keyword>
<feature type="transmembrane region" description="Helical" evidence="1">
    <location>
        <begin position="322"/>
        <end position="344"/>
    </location>
</feature>
<name>R0MLU6_NOSB1</name>
<sequence>MDFDEGQFRRMVENIKSDKPQLNKECEPFYYSCSSSSKSFDSSNMSKEIINLFNFNQQVLTLTVKLWNDLLNLKNEQKIRFEESDCYSIVDSDECVSLNKYFFYYNSKIKKLKELHDDLKGNFDYLHLLNESLQSLEGFLVNTLPRLENNIKNLTIQVLQSSRDKSISYEVNNSKAKINTVINFYLQQLSQTVSHLKLTNVPDEIVLHKEKIQTKIKKTIDKKNNVLSSVLLKDESNFLLDHDTLSDTVYSYDPGAISNIKSKEIKRLEGNPLTAEQVNNNDINEHFVTDKNFKIDFEVPRAEPLSSRQINSIESTPIDNIVVLYGYVFSVFGFIFILIVLIFWKYKSKKERNENELILSDKEYN</sequence>
<accession>R0MLU6</accession>
<keyword evidence="3" id="KW-1185">Reference proteome</keyword>
<dbReference type="AlphaFoldDB" id="R0MLU6"/>
<dbReference type="EMBL" id="KB908915">
    <property type="protein sequence ID" value="EOB15225.1"/>
    <property type="molecule type" value="Genomic_DNA"/>
</dbReference>
<keyword evidence="1" id="KW-1133">Transmembrane helix</keyword>
<evidence type="ECO:0000256" key="1">
    <source>
        <dbReference type="SAM" id="Phobius"/>
    </source>
</evidence>
<dbReference type="VEuPathDB" id="MicrosporidiaDB:NBO_7g0043"/>
<protein>
    <submittedName>
        <fullName evidence="2">Uncharacterized protein</fullName>
    </submittedName>
</protein>
<evidence type="ECO:0000313" key="3">
    <source>
        <dbReference type="Proteomes" id="UP000016927"/>
    </source>
</evidence>
<organism evidence="2 3">
    <name type="scientific">Nosema bombycis (strain CQ1 / CVCC 102059)</name>
    <name type="common">Microsporidian parasite</name>
    <name type="synonym">Pebrine of silkworm</name>
    <dbReference type="NCBI Taxonomy" id="578461"/>
    <lineage>
        <taxon>Eukaryota</taxon>
        <taxon>Fungi</taxon>
        <taxon>Fungi incertae sedis</taxon>
        <taxon>Microsporidia</taxon>
        <taxon>Nosematidae</taxon>
        <taxon>Nosema</taxon>
    </lineage>
</organism>